<evidence type="ECO:0000313" key="1">
    <source>
        <dbReference type="EMBL" id="CAD6196963.1"/>
    </source>
</evidence>
<sequence length="144" mass="16938">MPEYENIDEDHIVPCFPSTSASSPEFSKKTEAITFLLQAKGKRRLSAFKIKYSKRISLSLKFRVWKAKVDKECEKEIAERKKNFLRLKRERERLLTGQSELAMKCEALTENTRLLRASFERHQALYLQSIVHSFLQAKEMSTYM</sequence>
<keyword evidence="2" id="KW-1185">Reference proteome</keyword>
<protein>
    <submittedName>
        <fullName evidence="1">Uncharacterized protein</fullName>
    </submittedName>
</protein>
<dbReference type="OrthoDB" id="10624447at2759"/>
<proteinExistence type="predicted"/>
<name>A0A8S1HP14_9PELO</name>
<comment type="caution">
    <text evidence="1">The sequence shown here is derived from an EMBL/GenBank/DDBJ whole genome shotgun (WGS) entry which is preliminary data.</text>
</comment>
<accession>A0A8S1HP14</accession>
<dbReference type="Proteomes" id="UP000835052">
    <property type="component" value="Unassembled WGS sequence"/>
</dbReference>
<dbReference type="EMBL" id="CAJGYM010000083">
    <property type="protein sequence ID" value="CAD6196963.1"/>
    <property type="molecule type" value="Genomic_DNA"/>
</dbReference>
<gene>
    <name evidence="1" type="ORF">CAUJ_LOCUS12874</name>
</gene>
<dbReference type="AlphaFoldDB" id="A0A8S1HP14"/>
<evidence type="ECO:0000313" key="2">
    <source>
        <dbReference type="Proteomes" id="UP000835052"/>
    </source>
</evidence>
<reference evidence="1" key="1">
    <citation type="submission" date="2020-10" db="EMBL/GenBank/DDBJ databases">
        <authorList>
            <person name="Kikuchi T."/>
        </authorList>
    </citation>
    <scope>NUCLEOTIDE SEQUENCE</scope>
    <source>
        <strain evidence="1">NKZ352</strain>
    </source>
</reference>
<organism evidence="1 2">
    <name type="scientific">Caenorhabditis auriculariae</name>
    <dbReference type="NCBI Taxonomy" id="2777116"/>
    <lineage>
        <taxon>Eukaryota</taxon>
        <taxon>Metazoa</taxon>
        <taxon>Ecdysozoa</taxon>
        <taxon>Nematoda</taxon>
        <taxon>Chromadorea</taxon>
        <taxon>Rhabditida</taxon>
        <taxon>Rhabditina</taxon>
        <taxon>Rhabditomorpha</taxon>
        <taxon>Rhabditoidea</taxon>
        <taxon>Rhabditidae</taxon>
        <taxon>Peloderinae</taxon>
        <taxon>Caenorhabditis</taxon>
    </lineage>
</organism>